<dbReference type="SUPFAM" id="SSF141868">
    <property type="entry name" value="EAL domain-like"/>
    <property type="match status" value="1"/>
</dbReference>
<dbReference type="Gene3D" id="3.30.450.20">
    <property type="entry name" value="PAS domain"/>
    <property type="match status" value="1"/>
</dbReference>
<comment type="subcellular location">
    <subcellularLocation>
        <location evidence="1">Cell membrane</location>
        <topology evidence="1">Multi-pass membrane protein</topology>
    </subcellularLocation>
</comment>
<evidence type="ECO:0000256" key="3">
    <source>
        <dbReference type="ARBA" id="ARBA00022692"/>
    </source>
</evidence>
<dbReference type="CDD" id="cd01948">
    <property type="entry name" value="EAL"/>
    <property type="match status" value="1"/>
</dbReference>
<dbReference type="InterPro" id="IPR035919">
    <property type="entry name" value="EAL_sf"/>
</dbReference>
<gene>
    <name evidence="11" type="primary">cph2_3</name>
    <name evidence="11" type="ORF">SK3146_02096</name>
</gene>
<dbReference type="InterPro" id="IPR029787">
    <property type="entry name" value="Nucleotide_cyclase"/>
</dbReference>
<dbReference type="CDD" id="cd01949">
    <property type="entry name" value="GGDEF"/>
    <property type="match status" value="1"/>
</dbReference>
<evidence type="ECO:0000313" key="12">
    <source>
        <dbReference type="Proteomes" id="UP001057134"/>
    </source>
</evidence>
<keyword evidence="4 6" id="KW-1133">Transmembrane helix</keyword>
<feature type="domain" description="PAC" evidence="8">
    <location>
        <begin position="277"/>
        <end position="329"/>
    </location>
</feature>
<dbReference type="NCBIfam" id="TIGR00254">
    <property type="entry name" value="GGDEF"/>
    <property type="match status" value="1"/>
</dbReference>
<dbReference type="Pfam" id="PF00563">
    <property type="entry name" value="EAL"/>
    <property type="match status" value="1"/>
</dbReference>
<dbReference type="SUPFAM" id="SSF55073">
    <property type="entry name" value="Nucleotide cyclase"/>
    <property type="match status" value="1"/>
</dbReference>
<evidence type="ECO:0000313" key="11">
    <source>
        <dbReference type="EMBL" id="UQZ82936.1"/>
    </source>
</evidence>
<keyword evidence="12" id="KW-1185">Reference proteome</keyword>
<dbReference type="PROSITE" id="PS50112">
    <property type="entry name" value="PAS"/>
    <property type="match status" value="1"/>
</dbReference>
<dbReference type="PROSITE" id="PS50113">
    <property type="entry name" value="PAC"/>
    <property type="match status" value="1"/>
</dbReference>
<protein>
    <submittedName>
        <fullName evidence="11">Phytochrome-like protein cph2</fullName>
    </submittedName>
</protein>
<evidence type="ECO:0000259" key="10">
    <source>
        <dbReference type="PROSITE" id="PS50887"/>
    </source>
</evidence>
<dbReference type="PROSITE" id="PS50883">
    <property type="entry name" value="EAL"/>
    <property type="match status" value="1"/>
</dbReference>
<sequence length="764" mass="86242">MIPVELDTLKEISGNASIFLSFIFLFHWIYPLIFKLPPVWLRVIWGLLFGLTGIAVMQLPITVADGIIIDFRAVLVAMAGAFGGGITGWIAMLFVGGYRFYLGGTGMPVGIGTTVTALAIGLLVHRVGAKFRSQSLVYAVFGLLVAVQEMLWFTALPRPIAFMMISRYSLPTLLLFPLFMLLIRYFFADEIHKKETEVRLVESEEKYRTLVENSNDSIFSCDLRGMLLSANRRFMNDFGIASGQSEGQWLFNLFGFKDNLAAWQELLTETVYSKKTVSFEKEMSHADGSARIYVTTLSPVIGMDQQVKSITGTCYDITRIRNSERHIMQLSLYDTLTDLPNRKLLMEKLSQAIAASQEQETMVAVVVIDLDNFKLINDTRGYAFGDELLNRVGLQLRRYLTPKDTLARIGEDEFVLLFEHIEQLQPLMARIQSIQDGFRYPQAIGSEQIHLKLSMGIALYPSDGETCEELIKNADTAMYKVKELGKNHYRFYNTEMREALIKRSRLEEALRKALIHNELILQFQPQLDLRSGRIRGFEALIRWVHPEMGTISPNDFIPVAEESGVIVPIGEWVIRTACERNKSIQNIGYPQSIISVNISAIQLQRPDFAEMVIGILNETQLAPHDLELEITESILMESFQAAIGNLETLRDYGVLIALDDFGTGYSSLSYLKRLPIGALKIDKSFVQDITNESVEDSLVESIVSLVHRMGIQVIAEGVESQEQLDCLRAWGCEYAQGYLISKPLYELEIRQMAAEEDAARRSAM</sequence>
<feature type="transmembrane region" description="Helical" evidence="6">
    <location>
        <begin position="12"/>
        <end position="33"/>
    </location>
</feature>
<evidence type="ECO:0000256" key="2">
    <source>
        <dbReference type="ARBA" id="ARBA00022475"/>
    </source>
</evidence>
<dbReference type="Gene3D" id="3.30.70.270">
    <property type="match status" value="1"/>
</dbReference>
<feature type="domain" description="GGDEF" evidence="10">
    <location>
        <begin position="361"/>
        <end position="494"/>
    </location>
</feature>
<dbReference type="InterPro" id="IPR043128">
    <property type="entry name" value="Rev_trsase/Diguanyl_cyclase"/>
</dbReference>
<feature type="transmembrane region" description="Helical" evidence="6">
    <location>
        <begin position="136"/>
        <end position="156"/>
    </location>
</feature>
<keyword evidence="3 6" id="KW-0812">Transmembrane</keyword>
<dbReference type="Pfam" id="PF13426">
    <property type="entry name" value="PAS_9"/>
    <property type="match status" value="1"/>
</dbReference>
<dbReference type="SMART" id="SM00091">
    <property type="entry name" value="PAS"/>
    <property type="match status" value="1"/>
</dbReference>
<dbReference type="Gene3D" id="3.20.20.450">
    <property type="entry name" value="EAL domain"/>
    <property type="match status" value="1"/>
</dbReference>
<dbReference type="EMBL" id="CP027059">
    <property type="protein sequence ID" value="UQZ82936.1"/>
    <property type="molecule type" value="Genomic_DNA"/>
</dbReference>
<evidence type="ECO:0000259" key="7">
    <source>
        <dbReference type="PROSITE" id="PS50112"/>
    </source>
</evidence>
<dbReference type="InterPro" id="IPR052155">
    <property type="entry name" value="Biofilm_reg_signaling"/>
</dbReference>
<dbReference type="InterPro" id="IPR001633">
    <property type="entry name" value="EAL_dom"/>
</dbReference>
<reference evidence="11" key="1">
    <citation type="submission" date="2018-02" db="EMBL/GenBank/DDBJ databases">
        <authorList>
            <person name="Kim S.-K."/>
            <person name="Jung H.-I."/>
            <person name="Lee S.-W."/>
        </authorList>
    </citation>
    <scope>NUCLEOTIDE SEQUENCE</scope>
    <source>
        <strain evidence="11">SK3146</strain>
    </source>
</reference>
<dbReference type="InterPro" id="IPR000700">
    <property type="entry name" value="PAS-assoc_C"/>
</dbReference>
<evidence type="ECO:0000256" key="5">
    <source>
        <dbReference type="ARBA" id="ARBA00023136"/>
    </source>
</evidence>
<dbReference type="SUPFAM" id="SSF55785">
    <property type="entry name" value="PYP-like sensor domain (PAS domain)"/>
    <property type="match status" value="1"/>
</dbReference>
<feature type="transmembrane region" description="Helical" evidence="6">
    <location>
        <begin position="100"/>
        <end position="124"/>
    </location>
</feature>
<feature type="domain" description="PAS" evidence="7">
    <location>
        <begin position="203"/>
        <end position="248"/>
    </location>
</feature>
<dbReference type="InterPro" id="IPR035965">
    <property type="entry name" value="PAS-like_dom_sf"/>
</dbReference>
<reference evidence="11" key="2">
    <citation type="journal article" date="2021" name="J Anim Sci Technol">
        <title>Complete genome sequence of Paenibacillus konkukensis sp. nov. SK3146 as a potential probiotic strain.</title>
        <authorList>
            <person name="Jung H.I."/>
            <person name="Park S."/>
            <person name="Niu K.M."/>
            <person name="Lee S.W."/>
            <person name="Kothari D."/>
            <person name="Yi K.J."/>
            <person name="Kim S.K."/>
        </authorList>
    </citation>
    <scope>NUCLEOTIDE SEQUENCE</scope>
    <source>
        <strain evidence="11">SK3146</strain>
    </source>
</reference>
<evidence type="ECO:0000259" key="8">
    <source>
        <dbReference type="PROSITE" id="PS50113"/>
    </source>
</evidence>
<accession>A0ABY4RKA4</accession>
<evidence type="ECO:0000256" key="4">
    <source>
        <dbReference type="ARBA" id="ARBA00022989"/>
    </source>
</evidence>
<evidence type="ECO:0000259" key="9">
    <source>
        <dbReference type="PROSITE" id="PS50883"/>
    </source>
</evidence>
<feature type="transmembrane region" description="Helical" evidence="6">
    <location>
        <begin position="73"/>
        <end position="94"/>
    </location>
</feature>
<proteinExistence type="predicted"/>
<dbReference type="RefSeq" id="WP_249865015.1">
    <property type="nucleotide sequence ID" value="NZ_CP027059.1"/>
</dbReference>
<dbReference type="CDD" id="cd00130">
    <property type="entry name" value="PAS"/>
    <property type="match status" value="1"/>
</dbReference>
<feature type="transmembrane region" description="Helical" evidence="6">
    <location>
        <begin position="39"/>
        <end position="61"/>
    </location>
</feature>
<dbReference type="Pfam" id="PF00990">
    <property type="entry name" value="GGDEF"/>
    <property type="match status" value="1"/>
</dbReference>
<dbReference type="Proteomes" id="UP001057134">
    <property type="component" value="Chromosome"/>
</dbReference>
<dbReference type="PANTHER" id="PTHR44757">
    <property type="entry name" value="DIGUANYLATE CYCLASE DGCP"/>
    <property type="match status" value="1"/>
</dbReference>
<evidence type="ECO:0000256" key="1">
    <source>
        <dbReference type="ARBA" id="ARBA00004651"/>
    </source>
</evidence>
<keyword evidence="2" id="KW-1003">Cell membrane</keyword>
<dbReference type="NCBIfam" id="TIGR00229">
    <property type="entry name" value="sensory_box"/>
    <property type="match status" value="1"/>
</dbReference>
<organism evidence="11 12">
    <name type="scientific">Paenibacillus konkukensis</name>
    <dbReference type="NCBI Taxonomy" id="2020716"/>
    <lineage>
        <taxon>Bacteria</taxon>
        <taxon>Bacillati</taxon>
        <taxon>Bacillota</taxon>
        <taxon>Bacilli</taxon>
        <taxon>Bacillales</taxon>
        <taxon>Paenibacillaceae</taxon>
        <taxon>Paenibacillus</taxon>
    </lineage>
</organism>
<keyword evidence="5 6" id="KW-0472">Membrane</keyword>
<dbReference type="Pfam" id="PF07694">
    <property type="entry name" value="5TM-5TMR_LYT"/>
    <property type="match status" value="1"/>
</dbReference>
<dbReference type="InterPro" id="IPR000160">
    <property type="entry name" value="GGDEF_dom"/>
</dbReference>
<feature type="domain" description="EAL" evidence="9">
    <location>
        <begin position="503"/>
        <end position="757"/>
    </location>
</feature>
<dbReference type="SMART" id="SM00267">
    <property type="entry name" value="GGDEF"/>
    <property type="match status" value="1"/>
</dbReference>
<dbReference type="PROSITE" id="PS50887">
    <property type="entry name" value="GGDEF"/>
    <property type="match status" value="1"/>
</dbReference>
<dbReference type="InterPro" id="IPR011620">
    <property type="entry name" value="Sig_transdc_His_kinase_LytS_TM"/>
</dbReference>
<name>A0ABY4RKA4_9BACL</name>
<dbReference type="SMART" id="SM00052">
    <property type="entry name" value="EAL"/>
    <property type="match status" value="1"/>
</dbReference>
<dbReference type="InterPro" id="IPR000014">
    <property type="entry name" value="PAS"/>
</dbReference>
<dbReference type="PANTHER" id="PTHR44757:SF2">
    <property type="entry name" value="BIOFILM ARCHITECTURE MAINTENANCE PROTEIN MBAA"/>
    <property type="match status" value="1"/>
</dbReference>
<evidence type="ECO:0000256" key="6">
    <source>
        <dbReference type="SAM" id="Phobius"/>
    </source>
</evidence>